<keyword evidence="21" id="KW-1185">Reference proteome</keyword>
<evidence type="ECO:0000256" key="2">
    <source>
        <dbReference type="ARBA" id="ARBA00001974"/>
    </source>
</evidence>
<dbReference type="Gene3D" id="1.10.540.10">
    <property type="entry name" value="Acyl-CoA dehydrogenase/oxidase, N-terminal domain"/>
    <property type="match status" value="1"/>
</dbReference>
<comment type="catalytic activity">
    <reaction evidence="1">
        <text>a 2,3-saturated acyl-CoA + O2 = a (2E)-enoyl-CoA + H2O2</text>
        <dbReference type="Rhea" id="RHEA:38959"/>
        <dbReference type="ChEBI" id="CHEBI:15379"/>
        <dbReference type="ChEBI" id="CHEBI:16240"/>
        <dbReference type="ChEBI" id="CHEBI:58856"/>
        <dbReference type="ChEBI" id="CHEBI:65111"/>
        <dbReference type="EC" id="1.3.3.6"/>
    </reaction>
</comment>
<comment type="pathway">
    <text evidence="4">Lipid metabolism; peroxisomal fatty acid beta-oxidation.</text>
</comment>
<dbReference type="InterPro" id="IPR012258">
    <property type="entry name" value="Acyl-CoA_oxidase"/>
</dbReference>
<evidence type="ECO:0000256" key="11">
    <source>
        <dbReference type="ARBA" id="ARBA00023140"/>
    </source>
</evidence>
<reference evidence="21" key="1">
    <citation type="journal article" date="2013" name="Genome Announc.">
        <title>Genome sequence of the food spoilage yeast Zygosaccharomyces bailii CLIB 213(T).</title>
        <authorList>
            <person name="Galeote V."/>
            <person name="Bigey F."/>
            <person name="Devillers H."/>
            <person name="Neuveglise C."/>
            <person name="Dequin S."/>
        </authorList>
    </citation>
    <scope>NUCLEOTIDE SEQUENCE [LARGE SCALE GENOMIC DNA]</scope>
    <source>
        <strain evidence="21">CLIB 213 / ATCC 58445 / CBS 680 / CCRC 21525 / NBRC 1098 / NCYC 1416 / NRRL Y-2227</strain>
    </source>
</reference>
<dbReference type="FunFam" id="2.40.110.10:FF:000003">
    <property type="entry name" value="Acyl-coenzyme A oxidase"/>
    <property type="match status" value="1"/>
</dbReference>
<dbReference type="GO" id="GO:0033540">
    <property type="term" value="P:fatty acid beta-oxidation using acyl-CoA oxidase"/>
    <property type="evidence" value="ECO:0007669"/>
    <property type="project" value="UniProtKB-UniPathway"/>
</dbReference>
<protein>
    <recommendedName>
        <fullName evidence="12 13">Acyl-coenzyme A oxidase</fullName>
    </recommendedName>
</protein>
<comment type="cofactor">
    <cofactor evidence="2">
        <name>FAD</name>
        <dbReference type="ChEBI" id="CHEBI:57692"/>
    </cofactor>
</comment>
<evidence type="ECO:0000259" key="16">
    <source>
        <dbReference type="Pfam" id="PF01756"/>
    </source>
</evidence>
<feature type="active site" description="Proton acceptor" evidence="14">
    <location>
        <position position="497"/>
    </location>
</feature>
<dbReference type="PIRSF" id="PIRSF000168">
    <property type="entry name" value="Acyl-CoA_oxidase"/>
    <property type="match status" value="1"/>
</dbReference>
<dbReference type="UniPathway" id="UPA00661"/>
<dbReference type="GO" id="GO:0071949">
    <property type="term" value="F:FAD binding"/>
    <property type="evidence" value="ECO:0007669"/>
    <property type="project" value="InterPro"/>
</dbReference>
<dbReference type="InterPro" id="IPR006091">
    <property type="entry name" value="Acyl-CoA_Oxase/DH_mid-dom"/>
</dbReference>
<dbReference type="GO" id="GO:0003997">
    <property type="term" value="F:acyl-CoA oxidase activity"/>
    <property type="evidence" value="ECO:0007669"/>
    <property type="project" value="UniProtKB-EC"/>
</dbReference>
<feature type="domain" description="Acyl-CoA oxidase/dehydrogenase middle" evidence="17">
    <location>
        <begin position="191"/>
        <end position="300"/>
    </location>
</feature>
<feature type="domain" description="Acyl-CoA oxidase C-alpha1" evidence="19">
    <location>
        <begin position="339"/>
        <end position="511"/>
    </location>
</feature>
<evidence type="ECO:0000256" key="14">
    <source>
        <dbReference type="PIRSR" id="PIRSR000168-1"/>
    </source>
</evidence>
<keyword evidence="6 13" id="KW-0285">Flavoprotein</keyword>
<comment type="similarity">
    <text evidence="5 13">Belongs to the acyl-CoA oxidase family.</text>
</comment>
<dbReference type="InterPro" id="IPR036250">
    <property type="entry name" value="AcylCo_DH-like_C"/>
</dbReference>
<dbReference type="InterPro" id="IPR029320">
    <property type="entry name" value="Acyl-CoA_ox_N"/>
</dbReference>
<dbReference type="SUPFAM" id="SSF47203">
    <property type="entry name" value="Acyl-CoA dehydrogenase C-terminal domain-like"/>
    <property type="match status" value="2"/>
</dbReference>
<evidence type="ECO:0000259" key="17">
    <source>
        <dbReference type="Pfam" id="PF02770"/>
    </source>
</evidence>
<evidence type="ECO:0000256" key="4">
    <source>
        <dbReference type="ARBA" id="ARBA00004846"/>
    </source>
</evidence>
<feature type="domain" description="Acyl-CoA oxidase C-terminal" evidence="16">
    <location>
        <begin position="560"/>
        <end position="735"/>
    </location>
</feature>
<evidence type="ECO:0000256" key="5">
    <source>
        <dbReference type="ARBA" id="ARBA00006288"/>
    </source>
</evidence>
<dbReference type="OrthoDB" id="538336at2759"/>
<dbReference type="InterPro" id="IPR037069">
    <property type="entry name" value="AcylCoA_DH/ox_N_sf"/>
</dbReference>
<evidence type="ECO:0000256" key="9">
    <source>
        <dbReference type="ARBA" id="ARBA00023002"/>
    </source>
</evidence>
<dbReference type="Pfam" id="PF02770">
    <property type="entry name" value="Acyl-CoA_dh_M"/>
    <property type="match status" value="1"/>
</dbReference>
<evidence type="ECO:0000259" key="18">
    <source>
        <dbReference type="Pfam" id="PF14749"/>
    </source>
</evidence>
<dbReference type="GO" id="GO:0005777">
    <property type="term" value="C:peroxisome"/>
    <property type="evidence" value="ECO:0007669"/>
    <property type="project" value="UniProtKB-SubCell"/>
</dbReference>
<keyword evidence="10" id="KW-0443">Lipid metabolism</keyword>
<name>A0A8J2T567_ZYGB2</name>
<evidence type="ECO:0000256" key="15">
    <source>
        <dbReference type="PIRSR" id="PIRSR000168-2"/>
    </source>
</evidence>
<dbReference type="InterPro" id="IPR009100">
    <property type="entry name" value="AcylCoA_DH/oxidase_NM_dom_sf"/>
</dbReference>
<sequence length="760" mass="85062">MTRSSTVDAASVTLQPQKLIQGERSRAKIDVDQINVFLESSPEKRDQAQALMTELVSDPILKTDSSYYGRSKREEREDTARKIVRLALYMEHDIKTARKHFKGTDLVEELQRSEGEDLKNESDLVPLTNSDVAIFDRRLSLLHNMDPQVGTRLGVHLGLFGNCIKGNGTNEQIRYWMHERGATFVKGIYGCFGMTELGHGSNVAQLQTTATYNAESDTFTINTPNLPATKFWIGGAAHSATHCAVYARLIVDGRDYGVKTFVVPLRNPETHQLLANVVIGDIGQKMGRNGIDNGWIQFHNHVIPREYMLSRFTKVFPPKSKGGKATVKTQPQLDQISGYSALLSGRVNMVMDSFRFGSRFAIIAARYAVGRQQFGPRGHPETQLIDYPLHQYRVLPQITVPYLVSPVAFKLLDTYYSTLDELYRVSSPATFDKAGLVVVSKKLKNLFIDSASLKATNTWLVADLIDQLRQACGGQGYSSYNAFGKGYDDWVVQCTWEGDNNILSLSSAKSILKKFAASRRDGIFDTGLDAESFSYLEPGFIHDVLKTGQNAEITLEQLPDYSRVWAVALVRFLDHIARLVDSTKDLDSVAKLLVLVSKFHALHSMLKAYYDKLNSPQDSHVSDAASKDALWDVYKLFSLYFIDKHSGEFQQIKVFTPEEISHTVQPQLLNLLPKVRKAIIPLTDAFKMPDGMINAPIGYFDGDIYHNYFDEITKQNPTEVDGAGVPPYYGLLTDLLNRGWEFDHALGGSARANVLKKLGK</sequence>
<comment type="subcellular location">
    <subcellularLocation>
        <location evidence="3">Peroxisome</location>
    </subcellularLocation>
</comment>
<gene>
    <name evidence="20" type="ORF">BN860_04258g</name>
</gene>
<evidence type="ECO:0000256" key="6">
    <source>
        <dbReference type="ARBA" id="ARBA00022630"/>
    </source>
</evidence>
<evidence type="ECO:0000259" key="19">
    <source>
        <dbReference type="Pfam" id="PF22924"/>
    </source>
</evidence>
<evidence type="ECO:0000256" key="12">
    <source>
        <dbReference type="ARBA" id="ARBA00070477"/>
    </source>
</evidence>
<keyword evidence="9" id="KW-0560">Oxidoreductase</keyword>
<dbReference type="GO" id="GO:0005504">
    <property type="term" value="F:fatty acid binding"/>
    <property type="evidence" value="ECO:0007669"/>
    <property type="project" value="TreeGrafter"/>
</dbReference>
<dbReference type="InterPro" id="IPR046373">
    <property type="entry name" value="Acyl-CoA_Oxase/DH_mid-dom_sf"/>
</dbReference>
<keyword evidence="8" id="KW-0276">Fatty acid metabolism</keyword>
<dbReference type="PANTHER" id="PTHR10909">
    <property type="entry name" value="ELECTRON TRANSPORT OXIDOREDUCTASE"/>
    <property type="match status" value="1"/>
</dbReference>
<dbReference type="Gene3D" id="1.20.140.10">
    <property type="entry name" value="Butyryl-CoA Dehydrogenase, subunit A, domain 3"/>
    <property type="match status" value="2"/>
</dbReference>
<dbReference type="InterPro" id="IPR002655">
    <property type="entry name" value="Acyl-CoA_oxidase_C"/>
</dbReference>
<dbReference type="Pfam" id="PF14749">
    <property type="entry name" value="Acyl-CoA_ox_N"/>
    <property type="match status" value="1"/>
</dbReference>
<dbReference type="FunFam" id="1.20.140.10:FF:000015">
    <property type="entry name" value="Acyl-coenzyme A oxidase"/>
    <property type="match status" value="1"/>
</dbReference>
<evidence type="ECO:0000256" key="10">
    <source>
        <dbReference type="ARBA" id="ARBA00023098"/>
    </source>
</evidence>
<accession>A0A8J2T567</accession>
<evidence type="ECO:0000313" key="21">
    <source>
        <dbReference type="Proteomes" id="UP000019375"/>
    </source>
</evidence>
<dbReference type="EMBL" id="HG316455">
    <property type="protein sequence ID" value="CDF88186.1"/>
    <property type="molecule type" value="Genomic_DNA"/>
</dbReference>
<dbReference type="Pfam" id="PF22924">
    <property type="entry name" value="ACOX_C_alpha1"/>
    <property type="match status" value="1"/>
</dbReference>
<dbReference type="PANTHER" id="PTHR10909:SF352">
    <property type="entry name" value="ACYL-COENZYME A OXIDASE-LIKE PROTEIN"/>
    <property type="match status" value="1"/>
</dbReference>
<proteinExistence type="inferred from homology"/>
<keyword evidence="7 13" id="KW-0274">FAD</keyword>
<evidence type="ECO:0000256" key="13">
    <source>
        <dbReference type="PIRNR" id="PIRNR000168"/>
    </source>
</evidence>
<evidence type="ECO:0000256" key="1">
    <source>
        <dbReference type="ARBA" id="ARBA00001201"/>
    </source>
</evidence>
<feature type="binding site" evidence="15">
    <location>
        <position position="195"/>
    </location>
    <ligand>
        <name>FAD</name>
        <dbReference type="ChEBI" id="CHEBI:57692"/>
    </ligand>
</feature>
<organism evidence="20 21">
    <name type="scientific">Zygosaccharomyces bailii (strain CLIB 213 / ATCC 58445 / CBS 680 / BCRC 21525 / NBRC 1098 / NCYC 1416 / NRRL Y-2227)</name>
    <dbReference type="NCBI Taxonomy" id="1333698"/>
    <lineage>
        <taxon>Eukaryota</taxon>
        <taxon>Fungi</taxon>
        <taxon>Dikarya</taxon>
        <taxon>Ascomycota</taxon>
        <taxon>Saccharomycotina</taxon>
        <taxon>Saccharomycetes</taxon>
        <taxon>Saccharomycetales</taxon>
        <taxon>Saccharomycetaceae</taxon>
        <taxon>Zygosaccharomyces</taxon>
    </lineage>
</organism>
<dbReference type="AlphaFoldDB" id="A0A8J2T567"/>
<dbReference type="InterPro" id="IPR055060">
    <property type="entry name" value="ACOX_C_alpha1"/>
</dbReference>
<feature type="domain" description="Acyl-coenzyme A oxidase N-terminal" evidence="18">
    <location>
        <begin position="30"/>
        <end position="178"/>
    </location>
</feature>
<evidence type="ECO:0000256" key="7">
    <source>
        <dbReference type="ARBA" id="ARBA00022827"/>
    </source>
</evidence>
<evidence type="ECO:0000256" key="3">
    <source>
        <dbReference type="ARBA" id="ARBA00004275"/>
    </source>
</evidence>
<feature type="binding site" evidence="15">
    <location>
        <position position="234"/>
    </location>
    <ligand>
        <name>FAD</name>
        <dbReference type="ChEBI" id="CHEBI:57692"/>
    </ligand>
</feature>
<keyword evidence="11" id="KW-0576">Peroxisome</keyword>
<evidence type="ECO:0000313" key="20">
    <source>
        <dbReference type="EMBL" id="CDF88186.1"/>
    </source>
</evidence>
<dbReference type="GO" id="GO:0055088">
    <property type="term" value="P:lipid homeostasis"/>
    <property type="evidence" value="ECO:0007669"/>
    <property type="project" value="TreeGrafter"/>
</dbReference>
<evidence type="ECO:0000256" key="8">
    <source>
        <dbReference type="ARBA" id="ARBA00022832"/>
    </source>
</evidence>
<dbReference type="Gene3D" id="2.40.110.10">
    <property type="entry name" value="Butyryl-CoA Dehydrogenase, subunit A, domain 2"/>
    <property type="match status" value="1"/>
</dbReference>
<dbReference type="SUPFAM" id="SSF56645">
    <property type="entry name" value="Acyl-CoA dehydrogenase NM domain-like"/>
    <property type="match status" value="1"/>
</dbReference>
<dbReference type="Proteomes" id="UP000019375">
    <property type="component" value="Unassembled WGS sequence"/>
</dbReference>
<dbReference type="Pfam" id="PF01756">
    <property type="entry name" value="ACOX"/>
    <property type="match status" value="1"/>
</dbReference>